<dbReference type="Pfam" id="PF25479">
    <property type="entry name" value="Vts1"/>
    <property type="match status" value="1"/>
</dbReference>
<keyword evidence="5" id="KW-1185">Reference proteome</keyword>
<protein>
    <recommendedName>
        <fullName evidence="3">CCHC-type domain-containing protein</fullName>
    </recommendedName>
</protein>
<dbReference type="PANTHER" id="PTHR16195">
    <property type="entry name" value="ZINC FINGER CCHC DOMAIN CONTAINING PROTEIN"/>
    <property type="match status" value="1"/>
</dbReference>
<dbReference type="GO" id="GO:0003676">
    <property type="term" value="F:nucleic acid binding"/>
    <property type="evidence" value="ECO:0007669"/>
    <property type="project" value="InterPro"/>
</dbReference>
<feature type="region of interest" description="Disordered" evidence="2">
    <location>
        <begin position="479"/>
        <end position="641"/>
    </location>
</feature>
<dbReference type="AlphaFoldDB" id="A0A8I6RT11"/>
<accession>A0A8I6RT11</accession>
<dbReference type="KEGG" id="clec:106666743"/>
<feature type="domain" description="CCHC-type" evidence="3">
    <location>
        <begin position="736"/>
        <end position="751"/>
    </location>
</feature>
<keyword evidence="1" id="KW-0479">Metal-binding</keyword>
<dbReference type="SMART" id="SM00343">
    <property type="entry name" value="ZnF_C2HC"/>
    <property type="match status" value="1"/>
</dbReference>
<dbReference type="Proteomes" id="UP000494040">
    <property type="component" value="Unassembled WGS sequence"/>
</dbReference>
<sequence length="784" mass="85223">MVCKKDVLTWFKGLKSYKRTDLMCSLLNLCLPVELRFLGTCLEHLGKRDFHELRQAESEANSNQELSSPETQCLSNQQLRTKLAVYVSVLYSCNYSCSNNIYKILTKNEDVAALLKASAGDENALDDLLLVYILAINHPAFSFNQKLNLEKIFRQLHEEEAKRLHNRSKSFNPSPQEQEKPQNLTILNDQERERYLRVEAWKKLILKSLKGNTLGYPACISLEDGHIIGVGPQLPNMPPNPHHPVAGDQGLINVHDGNGGNGTVRLSFPPGAQVPPPGAPAPLILNASSWTVIQPPAPGPGGDSPMASRTSSPSSRAGSPSPPHNQQPHQIRLKFASPRVPPPGDALRDTIGKEMPKFATHLQNFSTEQLSLMSDEELKEIGLTPCAINQLRSILLTKQVILTNGIGPPPTHHMLDVSSKKKMDAVEQDNMVRRYPIEGMAMYPIPSAGLICQPSQCYSCYAFGPRKCLPIQHHYPPHSGIALGPPPPPPTTLPQHLHQPHGPINDAMRNLRLDNEQSSASDTASDNSPPDTPAPQHPDGTVLPSTEDRLSSTNMDERRGGVNSGHGRSRGIGRNRSNPPGIQTLTRGRGPNHTQRRRDVSSNMVNGGVDERKMYQQQGGNGSGSSVVNSSGGNGGSGEPTGAAPGGYFSYMSPYLRPAYPTAYHHPAAYVRHAYPTAYHNGDLVYQYPSGPPPPGANAAGTFLPPPPPPPSFSPVAPPPQQPPPPPSQVLKPPSCYNCGSQSHVAMDCPDPTIEEVTKQGQYRIDFTTNFQKQPGDVPGTADK</sequence>
<evidence type="ECO:0000313" key="5">
    <source>
        <dbReference type="Proteomes" id="UP000494040"/>
    </source>
</evidence>
<dbReference type="InterPro" id="IPR001878">
    <property type="entry name" value="Znf_CCHC"/>
</dbReference>
<organism evidence="4 5">
    <name type="scientific">Cimex lectularius</name>
    <name type="common">Bed bug</name>
    <name type="synonym">Acanthia lectularia</name>
    <dbReference type="NCBI Taxonomy" id="79782"/>
    <lineage>
        <taxon>Eukaryota</taxon>
        <taxon>Metazoa</taxon>
        <taxon>Ecdysozoa</taxon>
        <taxon>Arthropoda</taxon>
        <taxon>Hexapoda</taxon>
        <taxon>Insecta</taxon>
        <taxon>Pterygota</taxon>
        <taxon>Neoptera</taxon>
        <taxon>Paraneoptera</taxon>
        <taxon>Hemiptera</taxon>
        <taxon>Heteroptera</taxon>
        <taxon>Panheteroptera</taxon>
        <taxon>Cimicomorpha</taxon>
        <taxon>Cimicidae</taxon>
        <taxon>Cimex</taxon>
    </lineage>
</organism>
<dbReference type="PANTHER" id="PTHR16195:SF16">
    <property type="entry name" value="ZINC FINGER CCHC DOMAIN-CONTAINING PROTEIN 14"/>
    <property type="match status" value="1"/>
</dbReference>
<feature type="compositionally biased region" description="Polar residues" evidence="2">
    <location>
        <begin position="516"/>
        <end position="529"/>
    </location>
</feature>
<keyword evidence="1" id="KW-0863">Zinc-finger</keyword>
<feature type="compositionally biased region" description="Pro residues" evidence="2">
    <location>
        <begin position="704"/>
        <end position="728"/>
    </location>
</feature>
<evidence type="ECO:0000256" key="1">
    <source>
        <dbReference type="PROSITE-ProRule" id="PRU00047"/>
    </source>
</evidence>
<dbReference type="RefSeq" id="XP_014249625.1">
    <property type="nucleotide sequence ID" value="XM_014394139.2"/>
</dbReference>
<feature type="region of interest" description="Disordered" evidence="2">
    <location>
        <begin position="291"/>
        <end position="350"/>
    </location>
</feature>
<evidence type="ECO:0000256" key="2">
    <source>
        <dbReference type="SAM" id="MobiDB-lite"/>
    </source>
</evidence>
<dbReference type="Pfam" id="PF26034">
    <property type="entry name" value="PHAT_SMAUG"/>
    <property type="match status" value="1"/>
</dbReference>
<reference evidence="4" key="1">
    <citation type="submission" date="2022-01" db="UniProtKB">
        <authorList>
            <consortium name="EnsemblMetazoa"/>
        </authorList>
    </citation>
    <scope>IDENTIFICATION</scope>
</reference>
<dbReference type="InterPro" id="IPR058599">
    <property type="entry name" value="PHAT_Smg/ZCCHC2-like"/>
</dbReference>
<name>A0A8I6RT11_CIMLE</name>
<feature type="region of interest" description="Disordered" evidence="2">
    <location>
        <begin position="689"/>
        <end position="735"/>
    </location>
</feature>
<dbReference type="InterPro" id="IPR057327">
    <property type="entry name" value="Vts1_dom"/>
</dbReference>
<dbReference type="PROSITE" id="PS50158">
    <property type="entry name" value="ZF_CCHC"/>
    <property type="match status" value="1"/>
</dbReference>
<dbReference type="OMA" id="YHGEMAM"/>
<keyword evidence="1" id="KW-0862">Zinc</keyword>
<dbReference type="InterPro" id="IPR042344">
    <property type="entry name" value="ZCCHC14"/>
</dbReference>
<evidence type="ECO:0000313" key="4">
    <source>
        <dbReference type="EnsemblMetazoa" id="XP_014249625.1"/>
    </source>
</evidence>
<evidence type="ECO:0000259" key="3">
    <source>
        <dbReference type="PROSITE" id="PS50158"/>
    </source>
</evidence>
<dbReference type="EnsemblMetazoa" id="XM_014394139.2">
    <property type="protein sequence ID" value="XP_014249625.1"/>
    <property type="gene ID" value="LOC106666743"/>
</dbReference>
<dbReference type="Gene3D" id="4.10.60.10">
    <property type="entry name" value="Zinc finger, CCHC-type"/>
    <property type="match status" value="1"/>
</dbReference>
<proteinExistence type="predicted"/>
<dbReference type="GeneID" id="106666743"/>
<dbReference type="OrthoDB" id="6361509at2759"/>
<feature type="compositionally biased region" description="Basic and acidic residues" evidence="2">
    <location>
        <begin position="546"/>
        <end position="560"/>
    </location>
</feature>
<feature type="compositionally biased region" description="Low complexity" evidence="2">
    <location>
        <begin position="304"/>
        <end position="319"/>
    </location>
</feature>
<dbReference type="GO" id="GO:0008270">
    <property type="term" value="F:zinc ion binding"/>
    <property type="evidence" value="ECO:0007669"/>
    <property type="project" value="UniProtKB-KW"/>
</dbReference>